<dbReference type="STRING" id="574650.SAMN04487966_10586"/>
<dbReference type="AlphaFoldDB" id="A0A1I7MLT5"/>
<feature type="domain" description="MaoC-like" evidence="2">
    <location>
        <begin position="187"/>
        <end position="267"/>
    </location>
</feature>
<proteinExistence type="inferred from homology"/>
<dbReference type="Pfam" id="PF01575">
    <property type="entry name" value="MaoC_dehydratas"/>
    <property type="match status" value="1"/>
</dbReference>
<dbReference type="GO" id="GO:0006633">
    <property type="term" value="P:fatty acid biosynthetic process"/>
    <property type="evidence" value="ECO:0007669"/>
    <property type="project" value="InterPro"/>
</dbReference>
<evidence type="ECO:0000313" key="3">
    <source>
        <dbReference type="EMBL" id="SFV22890.1"/>
    </source>
</evidence>
<keyword evidence="4" id="KW-1185">Reference proteome</keyword>
<dbReference type="PANTHER" id="PTHR43841:SF3">
    <property type="entry name" value="(3R)-HYDROXYACYL-ACP DEHYDRATASE SUBUNIT HADB"/>
    <property type="match status" value="1"/>
</dbReference>
<gene>
    <name evidence="3" type="ORF">SAMN04487966_10586</name>
</gene>
<name>A0A1I7MLT5_9MICC</name>
<dbReference type="GO" id="GO:0005835">
    <property type="term" value="C:fatty acid synthase complex"/>
    <property type="evidence" value="ECO:0007669"/>
    <property type="project" value="InterPro"/>
</dbReference>
<dbReference type="Proteomes" id="UP000198881">
    <property type="component" value="Unassembled WGS sequence"/>
</dbReference>
<comment type="similarity">
    <text evidence="1">Belongs to the enoyl-CoA hydratase/isomerase family.</text>
</comment>
<accession>A0A1I7MLT5</accession>
<dbReference type="SUPFAM" id="SSF54637">
    <property type="entry name" value="Thioesterase/thiol ester dehydrase-isomerase"/>
    <property type="match status" value="2"/>
</dbReference>
<dbReference type="RefSeq" id="WP_177227889.1">
    <property type="nucleotide sequence ID" value="NZ_FPCG01000005.1"/>
</dbReference>
<organism evidence="3 4">
    <name type="scientific">Micrococcus terreus</name>
    <dbReference type="NCBI Taxonomy" id="574650"/>
    <lineage>
        <taxon>Bacteria</taxon>
        <taxon>Bacillati</taxon>
        <taxon>Actinomycetota</taxon>
        <taxon>Actinomycetes</taxon>
        <taxon>Micrococcales</taxon>
        <taxon>Micrococcaceae</taxon>
        <taxon>Micrococcus</taxon>
    </lineage>
</organism>
<dbReference type="PRINTS" id="PR01483">
    <property type="entry name" value="FASYNTHASE"/>
</dbReference>
<dbReference type="PANTHER" id="PTHR43841">
    <property type="entry name" value="3-HYDROXYACYL-THIOESTER DEHYDRATASE HTDX-RELATED"/>
    <property type="match status" value="1"/>
</dbReference>
<dbReference type="InterPro" id="IPR029069">
    <property type="entry name" value="HotDog_dom_sf"/>
</dbReference>
<dbReference type="InterPro" id="IPR003965">
    <property type="entry name" value="Fatty_acid_synthase"/>
</dbReference>
<evidence type="ECO:0000256" key="1">
    <source>
        <dbReference type="ARBA" id="ARBA00005254"/>
    </source>
</evidence>
<protein>
    <submittedName>
        <fullName evidence="3">Acyl dehydratase</fullName>
    </submittedName>
</protein>
<evidence type="ECO:0000313" key="4">
    <source>
        <dbReference type="Proteomes" id="UP000198881"/>
    </source>
</evidence>
<evidence type="ECO:0000259" key="2">
    <source>
        <dbReference type="Pfam" id="PF01575"/>
    </source>
</evidence>
<dbReference type="Gene3D" id="3.10.129.10">
    <property type="entry name" value="Hotdog Thioesterase"/>
    <property type="match status" value="1"/>
</dbReference>
<dbReference type="GO" id="GO:0004312">
    <property type="term" value="F:fatty acid synthase activity"/>
    <property type="evidence" value="ECO:0007669"/>
    <property type="project" value="InterPro"/>
</dbReference>
<sequence>MTPLITTYRSAVTQTVRDAVTRRRRPRQLPGHAVVVHGHRISQNQVEDYAQLFGAVDPQDLPSVLVHVAAFPAAMELMAEPDFPLPLMGMVHLENRVQHHLPVPAETDLEIMATATDLAAHPSGTTVDLVVTVHRSADEGSETQLLWEGTSTYLAKGVRLQDAERPPKAAHPDFTPPEVTAQWRLSGSTGREYAAVSGDYNPIHLHPLTAKALGMKGMIAHGMYLAGRMLAGREPVGAGHSWSISFATPVVLPGTVQVSYAHPDAQRTEVTGWNGRSSKPHFTGVLEIPVR</sequence>
<dbReference type="EMBL" id="FPCG01000005">
    <property type="protein sequence ID" value="SFV22890.1"/>
    <property type="molecule type" value="Genomic_DNA"/>
</dbReference>
<reference evidence="3 4" key="1">
    <citation type="submission" date="2016-10" db="EMBL/GenBank/DDBJ databases">
        <authorList>
            <person name="de Groot N.N."/>
        </authorList>
    </citation>
    <scope>NUCLEOTIDE SEQUENCE [LARGE SCALE GENOMIC DNA]</scope>
    <source>
        <strain evidence="3 4">CGMCC 1.7054</strain>
    </source>
</reference>
<dbReference type="InterPro" id="IPR002539">
    <property type="entry name" value="MaoC-like_dom"/>
</dbReference>